<accession>A0A967BB11</accession>
<dbReference type="EMBL" id="WOTH01000058">
    <property type="protein sequence ID" value="NHO55261.1"/>
    <property type="molecule type" value="Genomic_DNA"/>
</dbReference>
<gene>
    <name evidence="1" type="ORF">GOB87_15170</name>
</gene>
<dbReference type="RefSeq" id="WP_166318759.1">
    <property type="nucleotide sequence ID" value="NZ_WOTH01000058.1"/>
</dbReference>
<evidence type="ECO:0000313" key="2">
    <source>
        <dbReference type="Proteomes" id="UP000597459"/>
    </source>
</evidence>
<protein>
    <submittedName>
        <fullName evidence="1">Uncharacterized protein</fullName>
    </submittedName>
</protein>
<dbReference type="Proteomes" id="UP000597459">
    <property type="component" value="Unassembled WGS sequence"/>
</dbReference>
<proteinExistence type="predicted"/>
<comment type="caution">
    <text evidence="1">The sequence shown here is derived from an EMBL/GenBank/DDBJ whole genome shotgun (WGS) entry which is preliminary data.</text>
</comment>
<name>A0A967BB11_9PROT</name>
<sequence length="77" mass="8475">MTDRACERDPVIQNITTEMVMSDTATINIDETAEDNRTRTLRVEVQATIEREGISVRNVAEQSGVGYSSGKKRSGSV</sequence>
<dbReference type="AlphaFoldDB" id="A0A967BB11"/>
<keyword evidence="2" id="KW-1185">Reference proteome</keyword>
<organism evidence="1 2">
    <name type="scientific">Acetobacter estunensis</name>
    <dbReference type="NCBI Taxonomy" id="104097"/>
    <lineage>
        <taxon>Bacteria</taxon>
        <taxon>Pseudomonadati</taxon>
        <taxon>Pseudomonadota</taxon>
        <taxon>Alphaproteobacteria</taxon>
        <taxon>Acetobacterales</taxon>
        <taxon>Acetobacteraceae</taxon>
        <taxon>Acetobacter</taxon>
    </lineage>
</organism>
<evidence type="ECO:0000313" key="1">
    <source>
        <dbReference type="EMBL" id="NHO55261.1"/>
    </source>
</evidence>
<reference evidence="1" key="1">
    <citation type="submission" date="2019-11" db="EMBL/GenBank/DDBJ databases">
        <title>Description of new Acetobacter species.</title>
        <authorList>
            <person name="Cleenwerck I."/>
            <person name="Sombolestani A.S."/>
        </authorList>
    </citation>
    <scope>NUCLEOTIDE SEQUENCE</scope>
    <source>
        <strain evidence="1">LMG 1626</strain>
    </source>
</reference>